<protein>
    <submittedName>
        <fullName evidence="2">DinB family protein</fullName>
    </submittedName>
</protein>
<name>A0ABW0ZNY3_9ACTN</name>
<dbReference type="InterPro" id="IPR034660">
    <property type="entry name" value="DinB/YfiT-like"/>
</dbReference>
<comment type="caution">
    <text evidence="2">The sequence shown here is derived from an EMBL/GenBank/DDBJ whole genome shotgun (WGS) entry which is preliminary data.</text>
</comment>
<proteinExistence type="predicted"/>
<evidence type="ECO:0000313" key="2">
    <source>
        <dbReference type="EMBL" id="MFC5730200.1"/>
    </source>
</evidence>
<feature type="domain" description="DinB-like" evidence="1">
    <location>
        <begin position="48"/>
        <end position="178"/>
    </location>
</feature>
<keyword evidence="3" id="KW-1185">Reference proteome</keyword>
<dbReference type="RefSeq" id="WP_136436305.1">
    <property type="nucleotide sequence ID" value="NZ_JBHSNS010000007.1"/>
</dbReference>
<dbReference type="SUPFAM" id="SSF109854">
    <property type="entry name" value="DinB/YfiT-like putative metalloenzymes"/>
    <property type="match status" value="1"/>
</dbReference>
<evidence type="ECO:0000313" key="3">
    <source>
        <dbReference type="Proteomes" id="UP001596072"/>
    </source>
</evidence>
<dbReference type="InterPro" id="IPR024775">
    <property type="entry name" value="DinB-like"/>
</dbReference>
<evidence type="ECO:0000259" key="1">
    <source>
        <dbReference type="Pfam" id="PF12867"/>
    </source>
</evidence>
<dbReference type="Pfam" id="PF12867">
    <property type="entry name" value="DinB_2"/>
    <property type="match status" value="1"/>
</dbReference>
<dbReference type="EMBL" id="JBHSNS010000007">
    <property type="protein sequence ID" value="MFC5730200.1"/>
    <property type="molecule type" value="Genomic_DNA"/>
</dbReference>
<gene>
    <name evidence="2" type="ORF">ACFPQB_14855</name>
</gene>
<organism evidence="2 3">
    <name type="scientific">Nocardioides vastitatis</name>
    <dbReference type="NCBI Taxonomy" id="2568655"/>
    <lineage>
        <taxon>Bacteria</taxon>
        <taxon>Bacillati</taxon>
        <taxon>Actinomycetota</taxon>
        <taxon>Actinomycetes</taxon>
        <taxon>Propionibacteriales</taxon>
        <taxon>Nocardioidaceae</taxon>
        <taxon>Nocardioides</taxon>
    </lineage>
</organism>
<sequence>MTTEQTPQTEPGAIEPDTKDWTWVLDRPCPECGFTAAAVDTGALAAALRDNADYWTAALADPRAEQRPSPTVWSPTEYACHVRDVHLVFVGRLERMLTEDDPVFANWDQDETALADRYDLQRAAEVAPALAAAAARAAAVYESVAGDAWERPGRRSNGSAFTVATLGRYHLHDVVHHRWDTQWMMEG</sequence>
<accession>A0ABW0ZNY3</accession>
<dbReference type="Gene3D" id="1.20.120.450">
    <property type="entry name" value="dinb family like domain"/>
    <property type="match status" value="1"/>
</dbReference>
<dbReference type="Proteomes" id="UP001596072">
    <property type="component" value="Unassembled WGS sequence"/>
</dbReference>
<reference evidence="3" key="1">
    <citation type="journal article" date="2019" name="Int. J. Syst. Evol. Microbiol.">
        <title>The Global Catalogue of Microorganisms (GCM) 10K type strain sequencing project: providing services to taxonomists for standard genome sequencing and annotation.</title>
        <authorList>
            <consortium name="The Broad Institute Genomics Platform"/>
            <consortium name="The Broad Institute Genome Sequencing Center for Infectious Disease"/>
            <person name="Wu L."/>
            <person name="Ma J."/>
        </authorList>
    </citation>
    <scope>NUCLEOTIDE SEQUENCE [LARGE SCALE GENOMIC DNA]</scope>
    <source>
        <strain evidence="3">YIM 94188</strain>
    </source>
</reference>